<dbReference type="GO" id="GO:0009307">
    <property type="term" value="P:DNA restriction-modification system"/>
    <property type="evidence" value="ECO:0007669"/>
    <property type="project" value="UniProtKB-KW"/>
</dbReference>
<evidence type="ECO:0000256" key="2">
    <source>
        <dbReference type="ARBA" id="ARBA00022603"/>
    </source>
</evidence>
<dbReference type="Gene3D" id="3.40.50.150">
    <property type="entry name" value="Vaccinia Virus protein VP39"/>
    <property type="match status" value="1"/>
</dbReference>
<dbReference type="GO" id="GO:0032259">
    <property type="term" value="P:methylation"/>
    <property type="evidence" value="ECO:0007669"/>
    <property type="project" value="UniProtKB-KW"/>
</dbReference>
<evidence type="ECO:0000256" key="1">
    <source>
        <dbReference type="ARBA" id="ARBA00006594"/>
    </source>
</evidence>
<dbReference type="PIRSF" id="PIRSF015855">
    <property type="entry name" value="TypeIII_Mtase_mKpnI"/>
    <property type="match status" value="1"/>
</dbReference>
<keyword evidence="2 7" id="KW-0489">Methyltransferase</keyword>
<evidence type="ECO:0000256" key="5">
    <source>
        <dbReference type="ARBA" id="ARBA00022747"/>
    </source>
</evidence>
<proteinExistence type="inferred from homology"/>
<dbReference type="RefSeq" id="WP_288185245.1">
    <property type="nucleotide sequence ID" value="NZ_LT608335.1"/>
</dbReference>
<dbReference type="InterPro" id="IPR029063">
    <property type="entry name" value="SAM-dependent_MTases_sf"/>
</dbReference>
<evidence type="ECO:0000313" key="7">
    <source>
        <dbReference type="EMBL" id="SCM82593.1"/>
    </source>
</evidence>
<keyword evidence="3 7" id="KW-0808">Transferase</keyword>
<evidence type="ECO:0000256" key="4">
    <source>
        <dbReference type="ARBA" id="ARBA00022691"/>
    </source>
</evidence>
<dbReference type="GO" id="GO:0003677">
    <property type="term" value="F:DNA binding"/>
    <property type="evidence" value="ECO:0007669"/>
    <property type="project" value="InterPro"/>
</dbReference>
<evidence type="ECO:0000256" key="3">
    <source>
        <dbReference type="ARBA" id="ARBA00022679"/>
    </source>
</evidence>
<dbReference type="InterPro" id="IPR002295">
    <property type="entry name" value="N4/N6-MTase_EcoPI_Mod-like"/>
</dbReference>
<dbReference type="EMBL" id="FMJE01000005">
    <property type="protein sequence ID" value="SCM82593.1"/>
    <property type="molecule type" value="Genomic_DNA"/>
</dbReference>
<reference evidence="7" key="1">
    <citation type="submission" date="2016-08" db="EMBL/GenBank/DDBJ databases">
        <authorList>
            <person name="Seilhamer J.J."/>
        </authorList>
    </citation>
    <scope>NUCLEOTIDE SEQUENCE</scope>
    <source>
        <strain evidence="7">86</strain>
    </source>
</reference>
<dbReference type="Pfam" id="PF01555">
    <property type="entry name" value="N6_N4_Mtase"/>
    <property type="match status" value="1"/>
</dbReference>
<organism evidence="7">
    <name type="scientific">uncultured Sporomusa sp</name>
    <dbReference type="NCBI Taxonomy" id="307249"/>
    <lineage>
        <taxon>Bacteria</taxon>
        <taxon>Bacillati</taxon>
        <taxon>Bacillota</taxon>
        <taxon>Negativicutes</taxon>
        <taxon>Selenomonadales</taxon>
        <taxon>Sporomusaceae</taxon>
        <taxon>Sporomusa</taxon>
        <taxon>environmental samples</taxon>
    </lineage>
</organism>
<accession>A0A212LYF5</accession>
<dbReference type="AlphaFoldDB" id="A0A212LYF5"/>
<dbReference type="InterPro" id="IPR002052">
    <property type="entry name" value="DNA_methylase_N6_adenine_CS"/>
</dbReference>
<dbReference type="GO" id="GO:0008170">
    <property type="term" value="F:N-methyltransferase activity"/>
    <property type="evidence" value="ECO:0007669"/>
    <property type="project" value="InterPro"/>
</dbReference>
<dbReference type="PRINTS" id="PR00506">
    <property type="entry name" value="D21N6MTFRASE"/>
</dbReference>
<dbReference type="PROSITE" id="PS00092">
    <property type="entry name" value="N6_MTASE"/>
    <property type="match status" value="1"/>
</dbReference>
<gene>
    <name evidence="7" type="ORF">KL86SPO_50364</name>
</gene>
<comment type="similarity">
    <text evidence="1">Belongs to the N(4)/N(6)-methyltransferase family.</text>
</comment>
<feature type="domain" description="DNA methylase N-4/N-6" evidence="6">
    <location>
        <begin position="113"/>
        <end position="421"/>
    </location>
</feature>
<dbReference type="GO" id="GO:0009007">
    <property type="term" value="F:site-specific DNA-methyltransferase (adenine-specific) activity"/>
    <property type="evidence" value="ECO:0007669"/>
    <property type="project" value="UniProtKB-EC"/>
</dbReference>
<keyword evidence="5" id="KW-0680">Restriction system</keyword>
<dbReference type="SUPFAM" id="SSF53335">
    <property type="entry name" value="S-adenosyl-L-methionine-dependent methyltransferases"/>
    <property type="match status" value="1"/>
</dbReference>
<sequence length="632" mass="71754">MNNPDKMKFETPNITAENVAKIAELFPGVVAEGKVNIDLLRTMLGEDVFADEAYEFTWVGKREAIAEAGRPIRKTLRPAPDESKDWDSTENLYIEGDNLDVLKLLQESYLGKVKMIYIDPPYNTGNDFVYRDNFTTSREDYEEEMGLYDEEGERLFKNTEANGRFHSDWCSMIYPRLVLARNLLRDDGVIFISIDDKEDAQLRKICDEVFGVGNFQGRILWKKKTNGNNMGVIPPVHDYILVYSKNRLRVADIGFEISPDEQAAGYSNPDNDHRGPWDTMDLSANHKGPYFPITNPLTGQVHYPPKGRYWVFNEKDVLKRIEEGRIIFGKSGTARPVQKVFLKERGIAKRKAESWWDSHGMNEDATEELTALFGVAKIFSHPKPTKLLKNIISIVVQDGDIVLDFFSGSGTTADAVMQIAAEKSLRLKYIMVQLPEDLEESLKKADNNAKASLEVAIDFLDKLKLPSLLSELGKERIRRAGDKIKEENKDKEYIGKIDAGFRVLKLADTNMNDVYYAAGDYTQDMLSLMEGNIKPDRTDMDLLFGCLIDWGLPLSLPHKHEPIDGFTVHTYNDGDLIACFEEKISETAIREIASRKPLRAVFRDSSFASSPEKINVFEIFKLLAPNTNVRVI</sequence>
<keyword evidence="4" id="KW-0949">S-adenosyl-L-methionine</keyword>
<dbReference type="InterPro" id="IPR002941">
    <property type="entry name" value="DNA_methylase_N4/N6"/>
</dbReference>
<protein>
    <submittedName>
        <fullName evidence="7">Site-specific DNA-methyltransferase (Adenine-specific)</fullName>
        <ecNumber evidence="7">2.1.1.72</ecNumber>
    </submittedName>
</protein>
<dbReference type="EC" id="2.1.1.72" evidence="7"/>
<name>A0A212LYF5_9FIRM</name>
<evidence type="ECO:0000259" key="6">
    <source>
        <dbReference type="Pfam" id="PF01555"/>
    </source>
</evidence>